<feature type="chain" id="PRO_5044012876" evidence="1">
    <location>
        <begin position="20"/>
        <end position="845"/>
    </location>
</feature>
<dbReference type="InterPro" id="IPR054293">
    <property type="entry name" value="DUF7029"/>
</dbReference>
<evidence type="ECO:0000259" key="2">
    <source>
        <dbReference type="Pfam" id="PF22974"/>
    </source>
</evidence>
<keyword evidence="5" id="KW-1185">Reference proteome</keyword>
<evidence type="ECO:0000313" key="4">
    <source>
        <dbReference type="EMBL" id="KAK6532076.1"/>
    </source>
</evidence>
<proteinExistence type="predicted"/>
<feature type="domain" description="DUF7223" evidence="3">
    <location>
        <begin position="398"/>
        <end position="580"/>
    </location>
</feature>
<name>A0AAV9X271_9PEZI</name>
<feature type="signal peptide" evidence="1">
    <location>
        <begin position="1"/>
        <end position="19"/>
    </location>
</feature>
<accession>A0AAV9X271</accession>
<evidence type="ECO:0000259" key="3">
    <source>
        <dbReference type="Pfam" id="PF23865"/>
    </source>
</evidence>
<dbReference type="AlphaFoldDB" id="A0AAV9X271"/>
<dbReference type="InterPro" id="IPR055647">
    <property type="entry name" value="DUF7223"/>
</dbReference>
<dbReference type="Proteomes" id="UP001365542">
    <property type="component" value="Unassembled WGS sequence"/>
</dbReference>
<feature type="domain" description="DUF7029" evidence="2">
    <location>
        <begin position="107"/>
        <end position="211"/>
    </location>
</feature>
<organism evidence="4 5">
    <name type="scientific">Orbilia ellipsospora</name>
    <dbReference type="NCBI Taxonomy" id="2528407"/>
    <lineage>
        <taxon>Eukaryota</taxon>
        <taxon>Fungi</taxon>
        <taxon>Dikarya</taxon>
        <taxon>Ascomycota</taxon>
        <taxon>Pezizomycotina</taxon>
        <taxon>Orbiliomycetes</taxon>
        <taxon>Orbiliales</taxon>
        <taxon>Orbiliaceae</taxon>
        <taxon>Orbilia</taxon>
    </lineage>
</organism>
<sequence length="845" mass="91926">MKAETCTIWACLLVGLVAARPAPNPCAPPPRPTSTYQASSLTFASYSGLPSGKPAANGKVATLLPGIFWDQDLDDVQNLIPDSTCNLFYAEHDDANRPGQIAHADYKVKYPTVALEHSRHVKSVRCPKADRMEINFRNRDSYEWAKKHWIPFNAETNDTMVIVGKFPGCNPTKTDGLRSWSFVDDVTFNDDTFDVDATIQYKDIEEVVDKATIKFGKYAPKSVSQPAPGPAAPTPAQQYQAPYYASASSATPTPTTYNGQHMADYGRWGPYFDTEKDDQLGYVDASRPWITPGPRPGAIVNKRWGWNPWEDITSAFQAVTSGVEGIASGVSSVIVGAASAIESGAQAVATDAAGIVNDWTTFHKQFDLPTFNIAVDVNEITTPWNLPGKKLLDNVGGVTLFCVDCGASGTAHFSATVTFSLLKGIEEGSIDFEGNIKARVSLGIINNNTNVQIPWPGAADYEIFDYGLPDLSIPNIITIGPYIALDVVGTVSIGATGLIRAGFEMEIEKPTFHADLLNINKSTATGWEPKFSPIFEINGNLTLNAQVQTPISLNFGINILKGKFQTAVSLSEAPTLKLSLINGFTGAINPKAIDDPNIGLINGTFTNTTGSCHGSVLGMRVGLDTLIGIKGTPFTWPLLKIDLYKNQWCIEHDLWDLFNTPTRRTIDAPNPGYAVGHVDGTTNDLAMVSGSNGNIYVDSATFPDDTYGNDTSYQWLHWNNLVVGTQDGRLLHIYTDELSQYGVSRFRLAPWSHLPKTAEQVVMVPNNNAMTAYTIGQQGRTLYPVVCTYKMQPTKVFLVTDPVEGAKKLESSELQDAITGGEVHACGFMSWKSTKLQEFVLPKTA</sequence>
<protein>
    <submittedName>
        <fullName evidence="4">Uncharacterized protein</fullName>
    </submittedName>
</protein>
<dbReference type="EMBL" id="JAVHJO010000012">
    <property type="protein sequence ID" value="KAK6532076.1"/>
    <property type="molecule type" value="Genomic_DNA"/>
</dbReference>
<dbReference type="Pfam" id="PF23865">
    <property type="entry name" value="DUF7223"/>
    <property type="match status" value="1"/>
</dbReference>
<evidence type="ECO:0000256" key="1">
    <source>
        <dbReference type="SAM" id="SignalP"/>
    </source>
</evidence>
<gene>
    <name evidence="4" type="ORF">TWF694_003238</name>
</gene>
<dbReference type="Pfam" id="PF22974">
    <property type="entry name" value="DUF7029"/>
    <property type="match status" value="1"/>
</dbReference>
<evidence type="ECO:0000313" key="5">
    <source>
        <dbReference type="Proteomes" id="UP001365542"/>
    </source>
</evidence>
<comment type="caution">
    <text evidence="4">The sequence shown here is derived from an EMBL/GenBank/DDBJ whole genome shotgun (WGS) entry which is preliminary data.</text>
</comment>
<keyword evidence="1" id="KW-0732">Signal</keyword>
<reference evidence="4 5" key="1">
    <citation type="submission" date="2019-10" db="EMBL/GenBank/DDBJ databases">
        <authorList>
            <person name="Palmer J.M."/>
        </authorList>
    </citation>
    <scope>NUCLEOTIDE SEQUENCE [LARGE SCALE GENOMIC DNA]</scope>
    <source>
        <strain evidence="4 5">TWF694</strain>
    </source>
</reference>